<protein>
    <submittedName>
        <fullName evidence="1">Uncharacterized protein</fullName>
    </submittedName>
</protein>
<gene>
    <name evidence="1" type="ORF">JOQ06_000299</name>
</gene>
<dbReference type="AlphaFoldDB" id="A0AAD6F7X1"/>
<keyword evidence="2" id="KW-1185">Reference proteome</keyword>
<organism evidence="1 2">
    <name type="scientific">Pogonophryne albipinna</name>
    <dbReference type="NCBI Taxonomy" id="1090488"/>
    <lineage>
        <taxon>Eukaryota</taxon>
        <taxon>Metazoa</taxon>
        <taxon>Chordata</taxon>
        <taxon>Craniata</taxon>
        <taxon>Vertebrata</taxon>
        <taxon>Euteleostomi</taxon>
        <taxon>Actinopterygii</taxon>
        <taxon>Neopterygii</taxon>
        <taxon>Teleostei</taxon>
        <taxon>Neoteleostei</taxon>
        <taxon>Acanthomorphata</taxon>
        <taxon>Eupercaria</taxon>
        <taxon>Perciformes</taxon>
        <taxon>Notothenioidei</taxon>
        <taxon>Pogonophryne</taxon>
    </lineage>
</organism>
<accession>A0AAD6F7X1</accession>
<evidence type="ECO:0000313" key="1">
    <source>
        <dbReference type="EMBL" id="KAJ4924057.1"/>
    </source>
</evidence>
<sequence>ELYDTAAHGHAALWKFPGCNQYYPSCNTRSTQDSITAQERMNYHRSFEVVGSLTTGSVTAARAVSCLTRATGRAFSLPAQMKRYP</sequence>
<dbReference type="EMBL" id="JAPTMU010000023">
    <property type="protein sequence ID" value="KAJ4924057.1"/>
    <property type="molecule type" value="Genomic_DNA"/>
</dbReference>
<feature type="non-terminal residue" evidence="1">
    <location>
        <position position="1"/>
    </location>
</feature>
<comment type="caution">
    <text evidence="1">The sequence shown here is derived from an EMBL/GenBank/DDBJ whole genome shotgun (WGS) entry which is preliminary data.</text>
</comment>
<dbReference type="Proteomes" id="UP001219934">
    <property type="component" value="Unassembled WGS sequence"/>
</dbReference>
<name>A0AAD6F7X1_9TELE</name>
<reference evidence="1" key="1">
    <citation type="submission" date="2022-11" db="EMBL/GenBank/DDBJ databases">
        <title>Chromosome-level genome of Pogonophryne albipinna.</title>
        <authorList>
            <person name="Jo E."/>
        </authorList>
    </citation>
    <scope>NUCLEOTIDE SEQUENCE</scope>
    <source>
        <strain evidence="1">SGF0006</strain>
        <tissue evidence="1">Muscle</tissue>
    </source>
</reference>
<feature type="non-terminal residue" evidence="1">
    <location>
        <position position="85"/>
    </location>
</feature>
<proteinExistence type="predicted"/>
<evidence type="ECO:0000313" key="2">
    <source>
        <dbReference type="Proteomes" id="UP001219934"/>
    </source>
</evidence>